<evidence type="ECO:0000313" key="1">
    <source>
        <dbReference type="EMBL" id="CAA2616246.1"/>
    </source>
</evidence>
<dbReference type="Pfam" id="PF01190">
    <property type="entry name" value="Pollen_Ole_e_1"/>
    <property type="match status" value="1"/>
</dbReference>
<dbReference type="EMBL" id="CACRZD030000002">
    <property type="protein sequence ID" value="CAA6655929.1"/>
    <property type="molecule type" value="Genomic_DNA"/>
</dbReference>
<reference evidence="1 2" key="1">
    <citation type="submission" date="2019-12" db="EMBL/GenBank/DDBJ databases">
        <authorList>
            <person name="Scholz U."/>
            <person name="Mascher M."/>
            <person name="Fiebig A."/>
        </authorList>
    </citation>
    <scope>NUCLEOTIDE SEQUENCE</scope>
</reference>
<dbReference type="Proteomes" id="UP001189122">
    <property type="component" value="Unassembled WGS sequence"/>
</dbReference>
<evidence type="ECO:0000313" key="2">
    <source>
        <dbReference type="Proteomes" id="UP001189122"/>
    </source>
</evidence>
<protein>
    <submittedName>
        <fullName evidence="1">Uncharacterized protein</fullName>
    </submittedName>
</protein>
<dbReference type="PANTHER" id="PTHR33935">
    <property type="entry name" value="OS10G0148100 PROTEIN"/>
    <property type="match status" value="1"/>
</dbReference>
<proteinExistence type="predicted"/>
<dbReference type="AlphaFoldDB" id="A0A7I8IE32"/>
<keyword evidence="2" id="KW-1185">Reference proteome</keyword>
<sequence length="220" mass="23977">MANSWTPRTSPGQKHSNVLQYIRETFYSADAVTASERLVSVTGAGECSDCASKNIDGAVAFNGLNVAVYCMGEKGQFHIKGVGELDKEGKFSVRLPSEIVKEEGGLKKECFAQLHGGSKNTPCPSAGGGFDVAKLVPKSVEGGKHTFVTAGKLSFSSETCASTFFFWGDHPWFKPINKFPWYFPPSTTLQPIMSVSNSCVGVLSQHLRLFLLYLLRCYML</sequence>
<name>A0A7I8IE32_SPIIN</name>
<dbReference type="EMBL" id="LR743589">
    <property type="protein sequence ID" value="CAA2616246.1"/>
    <property type="molecule type" value="Genomic_DNA"/>
</dbReference>
<accession>A0A7I8IE32</accession>
<organism evidence="1">
    <name type="scientific">Spirodela intermedia</name>
    <name type="common">Intermediate duckweed</name>
    <dbReference type="NCBI Taxonomy" id="51605"/>
    <lineage>
        <taxon>Eukaryota</taxon>
        <taxon>Viridiplantae</taxon>
        <taxon>Streptophyta</taxon>
        <taxon>Embryophyta</taxon>
        <taxon>Tracheophyta</taxon>
        <taxon>Spermatophyta</taxon>
        <taxon>Magnoliopsida</taxon>
        <taxon>Liliopsida</taxon>
        <taxon>Araceae</taxon>
        <taxon>Lemnoideae</taxon>
        <taxon>Spirodela</taxon>
    </lineage>
</organism>
<gene>
    <name evidence="1" type="ORF">SI7747_02002469</name>
</gene>
<dbReference type="PANTHER" id="PTHR33935:SF22">
    <property type="entry name" value="OS10G0149400 PROTEIN"/>
    <property type="match status" value="1"/>
</dbReference>